<dbReference type="InterPro" id="IPR000192">
    <property type="entry name" value="Aminotrans_V_dom"/>
</dbReference>
<evidence type="ECO:0000259" key="5">
    <source>
        <dbReference type="Pfam" id="PF00266"/>
    </source>
</evidence>
<dbReference type="EMBL" id="LN890655">
    <property type="protein sequence ID" value="CUS02285.2"/>
    <property type="molecule type" value="Genomic_DNA"/>
</dbReference>
<dbReference type="InterPro" id="IPR015424">
    <property type="entry name" value="PyrdxlP-dep_Trfase"/>
</dbReference>
<keyword evidence="2" id="KW-0663">Pyridoxal phosphate</keyword>
<feature type="domain" description="Aminotransferase class V" evidence="5">
    <location>
        <begin position="19"/>
        <end position="376"/>
    </location>
</feature>
<dbReference type="PROSITE" id="PS00595">
    <property type="entry name" value="AA_TRANSFER_CLASS_5"/>
    <property type="match status" value="1"/>
</dbReference>
<name>A0A160T1C6_9CHLR</name>
<dbReference type="InterPro" id="IPR015422">
    <property type="entry name" value="PyrdxlP-dep_Trfase_small"/>
</dbReference>
<proteinExistence type="inferred from homology"/>
<dbReference type="Gene3D" id="3.90.1150.10">
    <property type="entry name" value="Aspartate Aminotransferase, domain 1"/>
    <property type="match status" value="1"/>
</dbReference>
<evidence type="ECO:0000256" key="4">
    <source>
        <dbReference type="RuleBase" id="RU004504"/>
    </source>
</evidence>
<evidence type="ECO:0000256" key="1">
    <source>
        <dbReference type="ARBA" id="ARBA00001933"/>
    </source>
</evidence>
<gene>
    <name evidence="6" type="ORF">CFX0092_A0404</name>
</gene>
<evidence type="ECO:0000256" key="3">
    <source>
        <dbReference type="RuleBase" id="RU004075"/>
    </source>
</evidence>
<accession>A0A160T1C6</accession>
<keyword evidence="6" id="KW-0808">Transferase</keyword>
<dbReference type="KEGG" id="pbf:CFX0092_A0404"/>
<dbReference type="AlphaFoldDB" id="A0A160T1C6"/>
<dbReference type="Pfam" id="PF00266">
    <property type="entry name" value="Aminotran_5"/>
    <property type="match status" value="1"/>
</dbReference>
<comment type="similarity">
    <text evidence="3">Belongs to the class-V pyridoxal-phosphate-dependent aminotransferase family.</text>
</comment>
<dbReference type="PANTHER" id="PTHR43586">
    <property type="entry name" value="CYSTEINE DESULFURASE"/>
    <property type="match status" value="1"/>
</dbReference>
<protein>
    <submittedName>
        <fullName evidence="6">Cysteine desulfurase</fullName>
        <ecNumber evidence="6">2.8.1.7</ecNumber>
    </submittedName>
</protein>
<dbReference type="Gene3D" id="3.40.640.10">
    <property type="entry name" value="Type I PLP-dependent aspartate aminotransferase-like (Major domain)"/>
    <property type="match status" value="1"/>
</dbReference>
<sequence>MYDIEYLRRVEFPQAAEQIYFNHAAIAPLPQRSKRAIQAAVDALSRDPSGYFANQVMPAFEEIGRKIARHINAASPAEIVTTTSTSAALNAVAQAIVWQPGDNILFCDVEFPANAYPWMSLARDGVATRCVPADGGGLTLDRLTDFCDEHTRAVTVSAVQFLTGHRADLTAIGQFCRANEILFIVDAIQAIGHMRFDVQAMHIDVLATGGQKSLLALPGTGFLYVREVVAEAMRPRLIHSNATVDYIHWLAYDLTPATATARLNVGTPNVPGIMGIGASLDLMAELGIDQIDAHTTGLTRYGGAALARAGYEVLTPLDVAGPILTFRSPFDSPTTDRLILFLNERRIVAGKHLDAEGAPYVRFSFHAYNTLEEIDRCLAAMGLFVN</sequence>
<dbReference type="InterPro" id="IPR015421">
    <property type="entry name" value="PyrdxlP-dep_Trfase_major"/>
</dbReference>
<evidence type="ECO:0000256" key="2">
    <source>
        <dbReference type="ARBA" id="ARBA00022898"/>
    </source>
</evidence>
<organism evidence="6 7">
    <name type="scientific">Candidatus Promineifilum breve</name>
    <dbReference type="NCBI Taxonomy" id="1806508"/>
    <lineage>
        <taxon>Bacteria</taxon>
        <taxon>Bacillati</taxon>
        <taxon>Chloroflexota</taxon>
        <taxon>Ardenticatenia</taxon>
        <taxon>Candidatus Promineifilales</taxon>
        <taxon>Candidatus Promineifilaceae</taxon>
        <taxon>Candidatus Promineifilum</taxon>
    </lineage>
</organism>
<evidence type="ECO:0000313" key="6">
    <source>
        <dbReference type="EMBL" id="CUS02285.2"/>
    </source>
</evidence>
<dbReference type="OrthoDB" id="9804366at2"/>
<reference evidence="6" key="1">
    <citation type="submission" date="2016-01" db="EMBL/GenBank/DDBJ databases">
        <authorList>
            <person name="Mcilroy J.S."/>
            <person name="Karst M S."/>
            <person name="Albertsen M."/>
        </authorList>
    </citation>
    <scope>NUCLEOTIDE SEQUENCE</scope>
    <source>
        <strain evidence="6">Cfx-K</strain>
    </source>
</reference>
<dbReference type="GO" id="GO:0031071">
    <property type="term" value="F:cysteine desulfurase activity"/>
    <property type="evidence" value="ECO:0007669"/>
    <property type="project" value="UniProtKB-EC"/>
</dbReference>
<comment type="cofactor">
    <cofactor evidence="1 4">
        <name>pyridoxal 5'-phosphate</name>
        <dbReference type="ChEBI" id="CHEBI:597326"/>
    </cofactor>
</comment>
<keyword evidence="7" id="KW-1185">Reference proteome</keyword>
<dbReference type="InterPro" id="IPR020578">
    <property type="entry name" value="Aminotrans_V_PyrdxlP_BS"/>
</dbReference>
<dbReference type="RefSeq" id="WP_095041918.1">
    <property type="nucleotide sequence ID" value="NZ_LN890655.1"/>
</dbReference>
<dbReference type="EC" id="2.8.1.7" evidence="6"/>
<evidence type="ECO:0000313" key="7">
    <source>
        <dbReference type="Proteomes" id="UP000215027"/>
    </source>
</evidence>
<dbReference type="PANTHER" id="PTHR43586:SF15">
    <property type="entry name" value="BLR3095 PROTEIN"/>
    <property type="match status" value="1"/>
</dbReference>
<dbReference type="Proteomes" id="UP000215027">
    <property type="component" value="Chromosome I"/>
</dbReference>
<dbReference type="SUPFAM" id="SSF53383">
    <property type="entry name" value="PLP-dependent transferases"/>
    <property type="match status" value="1"/>
</dbReference>